<dbReference type="Gene3D" id="3.30.2020.30">
    <property type="match status" value="1"/>
</dbReference>
<keyword evidence="5" id="KW-1185">Reference proteome</keyword>
<protein>
    <submittedName>
        <fullName evidence="4">DUF971 family protein</fullName>
    </submittedName>
</protein>
<evidence type="ECO:0000256" key="1">
    <source>
        <dbReference type="ARBA" id="ARBA00022723"/>
    </source>
</evidence>
<gene>
    <name evidence="4" type="ORF">SAMN05216421_3015</name>
</gene>
<evidence type="ECO:0000313" key="4">
    <source>
        <dbReference type="EMBL" id="SDT15193.1"/>
    </source>
</evidence>
<dbReference type="OrthoDB" id="9794178at2"/>
<organism evidence="4 5">
    <name type="scientific">Halopseudomonas xinjiangensis</name>
    <dbReference type="NCBI Taxonomy" id="487184"/>
    <lineage>
        <taxon>Bacteria</taxon>
        <taxon>Pseudomonadati</taxon>
        <taxon>Pseudomonadota</taxon>
        <taxon>Gammaproteobacteria</taxon>
        <taxon>Pseudomonadales</taxon>
        <taxon>Pseudomonadaceae</taxon>
        <taxon>Halopseudomonas</taxon>
    </lineage>
</organism>
<name>A0A1H1Y177_9GAMM</name>
<reference evidence="5" key="1">
    <citation type="submission" date="2016-10" db="EMBL/GenBank/DDBJ databases">
        <authorList>
            <person name="Varghese N."/>
            <person name="Submissions S."/>
        </authorList>
    </citation>
    <scope>NUCLEOTIDE SEQUENCE [LARGE SCALE GENOMIC DNA]</scope>
    <source>
        <strain evidence="5">NRRL B-51270</strain>
    </source>
</reference>
<dbReference type="PANTHER" id="PTHR35303">
    <property type="entry name" value="OS02G0197800 PROTEIN"/>
    <property type="match status" value="1"/>
</dbReference>
<dbReference type="Proteomes" id="UP000243207">
    <property type="component" value="Chromosome I"/>
</dbReference>
<evidence type="ECO:0000313" key="5">
    <source>
        <dbReference type="Proteomes" id="UP000243207"/>
    </source>
</evidence>
<dbReference type="AlphaFoldDB" id="A0A1H1Y177"/>
<keyword evidence="2" id="KW-0408">Iron</keyword>
<dbReference type="GO" id="GO:0046872">
    <property type="term" value="F:metal ion binding"/>
    <property type="evidence" value="ECO:0007669"/>
    <property type="project" value="UniProtKB-KW"/>
</dbReference>
<dbReference type="Pfam" id="PF06155">
    <property type="entry name" value="GBBH-like_N"/>
    <property type="match status" value="1"/>
</dbReference>
<evidence type="ECO:0000256" key="2">
    <source>
        <dbReference type="ARBA" id="ARBA00023004"/>
    </source>
</evidence>
<dbReference type="InterPro" id="IPR010376">
    <property type="entry name" value="GBBH-like_N"/>
</dbReference>
<feature type="domain" description="Gamma-butyrobetaine hydroxylase-like N-terminal" evidence="3">
    <location>
        <begin position="14"/>
        <end position="96"/>
    </location>
</feature>
<evidence type="ECO:0000259" key="3">
    <source>
        <dbReference type="Pfam" id="PF06155"/>
    </source>
</evidence>
<dbReference type="InterPro" id="IPR038492">
    <property type="entry name" value="GBBH-like_N_sf"/>
</dbReference>
<accession>A0A1H1Y177</accession>
<sequence length="120" mass="13351">MTRPMFIEAPQEVRLRKRENRLEVLWADGQRTSLSGLMLRRSCACSFCVQAQQTGALTVIDADVGVARLEVNGVSGLQFHFTDGHYKGLYPWGYLRELSDQLGEPVADPQPAGLQAERCA</sequence>
<dbReference type="RefSeq" id="WP_093396431.1">
    <property type="nucleotide sequence ID" value="NZ_LT629736.1"/>
</dbReference>
<proteinExistence type="predicted"/>
<dbReference type="EMBL" id="LT629736">
    <property type="protein sequence ID" value="SDT15193.1"/>
    <property type="molecule type" value="Genomic_DNA"/>
</dbReference>
<keyword evidence="1" id="KW-0479">Metal-binding</keyword>
<dbReference type="STRING" id="487184.SAMN05216421_3015"/>